<evidence type="ECO:0000313" key="2">
    <source>
        <dbReference type="Proteomes" id="UP000663860"/>
    </source>
</evidence>
<organism evidence="1 2">
    <name type="scientific">Adineta steineri</name>
    <dbReference type="NCBI Taxonomy" id="433720"/>
    <lineage>
        <taxon>Eukaryota</taxon>
        <taxon>Metazoa</taxon>
        <taxon>Spiralia</taxon>
        <taxon>Gnathifera</taxon>
        <taxon>Rotifera</taxon>
        <taxon>Eurotatoria</taxon>
        <taxon>Bdelloidea</taxon>
        <taxon>Adinetida</taxon>
        <taxon>Adinetidae</taxon>
        <taxon>Adineta</taxon>
    </lineage>
</organism>
<comment type="caution">
    <text evidence="1">The sequence shown here is derived from an EMBL/GenBank/DDBJ whole genome shotgun (WGS) entry which is preliminary data.</text>
</comment>
<gene>
    <name evidence="1" type="ORF">IZO911_LOCUS42381</name>
</gene>
<evidence type="ECO:0000313" key="1">
    <source>
        <dbReference type="EMBL" id="CAF1451307.1"/>
    </source>
</evidence>
<accession>A0A815PNU5</accession>
<reference evidence="1" key="1">
    <citation type="submission" date="2021-02" db="EMBL/GenBank/DDBJ databases">
        <authorList>
            <person name="Nowell W R."/>
        </authorList>
    </citation>
    <scope>NUCLEOTIDE SEQUENCE</scope>
</reference>
<dbReference type="EMBL" id="CAJNOE010001799">
    <property type="protein sequence ID" value="CAF1451307.1"/>
    <property type="molecule type" value="Genomic_DNA"/>
</dbReference>
<dbReference type="AlphaFoldDB" id="A0A815PNU5"/>
<dbReference type="Proteomes" id="UP000663860">
    <property type="component" value="Unassembled WGS sequence"/>
</dbReference>
<proteinExistence type="predicted"/>
<name>A0A815PNU5_9BILA</name>
<sequence>MSTEQKDEKFTLHFLDCDCTCCGVRQRYIPSLACNIDHSQFQQLVKDLSKPRYGLDCNCLCGTKSPSTTTKDSCACPTSNTTTTTPIQVNFSVDTGLRYLVFPSLKSCCACCTSESGCGIVKPDWLSDSTFIGYNTTDSIKYQVWDKKGLQDNFYWQVDNTQAPYVIDQRPNDLMVFDIASFKKGAIAPSIFALPSYCSKDHKCPLLSVCTIA</sequence>
<protein>
    <submittedName>
        <fullName evidence="1">Uncharacterized protein</fullName>
    </submittedName>
</protein>